<feature type="transmembrane region" description="Helical" evidence="7">
    <location>
        <begin position="12"/>
        <end position="35"/>
    </location>
</feature>
<feature type="domain" description="ABC transmembrane type-1" evidence="8">
    <location>
        <begin position="69"/>
        <end position="284"/>
    </location>
</feature>
<dbReference type="InterPro" id="IPR000515">
    <property type="entry name" value="MetI-like"/>
</dbReference>
<dbReference type="AlphaFoldDB" id="A0A7Z0EJ38"/>
<dbReference type="GO" id="GO:0005886">
    <property type="term" value="C:plasma membrane"/>
    <property type="evidence" value="ECO:0007669"/>
    <property type="project" value="UniProtKB-SubCell"/>
</dbReference>
<dbReference type="InterPro" id="IPR035906">
    <property type="entry name" value="MetI-like_sf"/>
</dbReference>
<dbReference type="PROSITE" id="PS50928">
    <property type="entry name" value="ABC_TM1"/>
    <property type="match status" value="1"/>
</dbReference>
<sequence>MSARERREALTGYAFVAPSALGVGLFVLLPMLLAFGLSFTSVNSFGQIDFVGWDNYRRMFADPQFAHSMRVTALYVGVFMPGVYLTALGMALLVNGDLPARAFFRTAFFAPYSVSLVVVALVWRYLLSDRIGAVGTVLRSVGVAPPSFLGDPDVALWTVTGISIWFLVGFYMIILLGGLQDIPRELYEAARLDGAGPWRTLVDIVLPMLRPTTFFVLILATIAGLAGLQAFDLVYVMTQGGPDRSTSIGIYFIYEQAFRFDQFGYASAVATWYAFALIVLTGAAFRLTGGGRFGHDDR</sequence>
<keyword evidence="2 7" id="KW-0813">Transport</keyword>
<dbReference type="InterPro" id="IPR051393">
    <property type="entry name" value="ABC_transporter_permease"/>
</dbReference>
<gene>
    <name evidence="9" type="ORF">HNR10_000817</name>
</gene>
<dbReference type="RefSeq" id="WP_218897610.1">
    <property type="nucleotide sequence ID" value="NZ_JACCFS010000001.1"/>
</dbReference>
<keyword evidence="5 7" id="KW-1133">Transmembrane helix</keyword>
<dbReference type="EMBL" id="JACCFS010000001">
    <property type="protein sequence ID" value="NYJ32936.1"/>
    <property type="molecule type" value="Genomic_DNA"/>
</dbReference>
<protein>
    <submittedName>
        <fullName evidence="9">Multiple sugar transport system permease protein</fullName>
    </submittedName>
</protein>
<dbReference type="SUPFAM" id="SSF161098">
    <property type="entry name" value="MetI-like"/>
    <property type="match status" value="1"/>
</dbReference>
<keyword evidence="4 7" id="KW-0812">Transmembrane</keyword>
<dbReference type="Gene3D" id="1.10.3720.10">
    <property type="entry name" value="MetI-like"/>
    <property type="match status" value="1"/>
</dbReference>
<accession>A0A7Z0EJ38</accession>
<evidence type="ECO:0000256" key="5">
    <source>
        <dbReference type="ARBA" id="ARBA00022989"/>
    </source>
</evidence>
<name>A0A7Z0EJ38_9ACTN</name>
<feature type="transmembrane region" description="Helical" evidence="7">
    <location>
        <begin position="106"/>
        <end position="126"/>
    </location>
</feature>
<feature type="transmembrane region" description="Helical" evidence="7">
    <location>
        <begin position="154"/>
        <end position="176"/>
    </location>
</feature>
<dbReference type="PANTHER" id="PTHR30193">
    <property type="entry name" value="ABC TRANSPORTER PERMEASE PROTEIN"/>
    <property type="match status" value="1"/>
</dbReference>
<keyword evidence="6 7" id="KW-0472">Membrane</keyword>
<evidence type="ECO:0000259" key="8">
    <source>
        <dbReference type="PROSITE" id="PS50928"/>
    </source>
</evidence>
<feature type="transmembrane region" description="Helical" evidence="7">
    <location>
        <begin position="214"/>
        <end position="237"/>
    </location>
</feature>
<dbReference type="Pfam" id="PF00528">
    <property type="entry name" value="BPD_transp_1"/>
    <property type="match status" value="1"/>
</dbReference>
<keyword evidence="9" id="KW-0762">Sugar transport</keyword>
<proteinExistence type="inferred from homology"/>
<evidence type="ECO:0000313" key="10">
    <source>
        <dbReference type="Proteomes" id="UP000572051"/>
    </source>
</evidence>
<dbReference type="CDD" id="cd06261">
    <property type="entry name" value="TM_PBP2"/>
    <property type="match status" value="1"/>
</dbReference>
<evidence type="ECO:0000256" key="2">
    <source>
        <dbReference type="ARBA" id="ARBA00022448"/>
    </source>
</evidence>
<keyword evidence="3" id="KW-1003">Cell membrane</keyword>
<evidence type="ECO:0000313" key="9">
    <source>
        <dbReference type="EMBL" id="NYJ32936.1"/>
    </source>
</evidence>
<comment type="similarity">
    <text evidence="7">Belongs to the binding-protein-dependent transport system permease family.</text>
</comment>
<evidence type="ECO:0000256" key="6">
    <source>
        <dbReference type="ARBA" id="ARBA00023136"/>
    </source>
</evidence>
<comment type="subcellular location">
    <subcellularLocation>
        <location evidence="1 7">Cell membrane</location>
        <topology evidence="1 7">Multi-pass membrane protein</topology>
    </subcellularLocation>
</comment>
<evidence type="ECO:0000256" key="3">
    <source>
        <dbReference type="ARBA" id="ARBA00022475"/>
    </source>
</evidence>
<feature type="transmembrane region" description="Helical" evidence="7">
    <location>
        <begin position="73"/>
        <end position="94"/>
    </location>
</feature>
<dbReference type="Proteomes" id="UP000572051">
    <property type="component" value="Unassembled WGS sequence"/>
</dbReference>
<comment type="caution">
    <text evidence="9">The sequence shown here is derived from an EMBL/GenBank/DDBJ whole genome shotgun (WGS) entry which is preliminary data.</text>
</comment>
<dbReference type="GO" id="GO:0055085">
    <property type="term" value="P:transmembrane transport"/>
    <property type="evidence" value="ECO:0007669"/>
    <property type="project" value="InterPro"/>
</dbReference>
<keyword evidence="10" id="KW-1185">Reference proteome</keyword>
<evidence type="ECO:0000256" key="1">
    <source>
        <dbReference type="ARBA" id="ARBA00004651"/>
    </source>
</evidence>
<dbReference type="PANTHER" id="PTHR30193:SF41">
    <property type="entry name" value="DIACETYLCHITOBIOSE UPTAKE SYSTEM PERMEASE PROTEIN NGCF"/>
    <property type="match status" value="1"/>
</dbReference>
<organism evidence="9 10">
    <name type="scientific">Nocardiopsis aegyptia</name>
    <dbReference type="NCBI Taxonomy" id="220378"/>
    <lineage>
        <taxon>Bacteria</taxon>
        <taxon>Bacillati</taxon>
        <taxon>Actinomycetota</taxon>
        <taxon>Actinomycetes</taxon>
        <taxon>Streptosporangiales</taxon>
        <taxon>Nocardiopsidaceae</taxon>
        <taxon>Nocardiopsis</taxon>
    </lineage>
</organism>
<reference evidence="9 10" key="1">
    <citation type="submission" date="2020-07" db="EMBL/GenBank/DDBJ databases">
        <title>Sequencing the genomes of 1000 actinobacteria strains.</title>
        <authorList>
            <person name="Klenk H.-P."/>
        </authorList>
    </citation>
    <scope>NUCLEOTIDE SEQUENCE [LARGE SCALE GENOMIC DNA]</scope>
    <source>
        <strain evidence="9 10">DSM 44442</strain>
    </source>
</reference>
<feature type="transmembrane region" description="Helical" evidence="7">
    <location>
        <begin position="263"/>
        <end position="285"/>
    </location>
</feature>
<evidence type="ECO:0000256" key="7">
    <source>
        <dbReference type="RuleBase" id="RU363032"/>
    </source>
</evidence>
<evidence type="ECO:0000256" key="4">
    <source>
        <dbReference type="ARBA" id="ARBA00022692"/>
    </source>
</evidence>